<name>A0AAD5T313_9FUNG</name>
<dbReference type="EMBL" id="JADGJH010000843">
    <property type="protein sequence ID" value="KAJ3121969.1"/>
    <property type="molecule type" value="Genomic_DNA"/>
</dbReference>
<evidence type="ECO:0000313" key="3">
    <source>
        <dbReference type="Proteomes" id="UP001211907"/>
    </source>
</evidence>
<proteinExistence type="predicted"/>
<gene>
    <name evidence="2" type="ORF">HK100_012176</name>
</gene>
<accession>A0AAD5T313</accession>
<evidence type="ECO:0000313" key="2">
    <source>
        <dbReference type="EMBL" id="KAJ3121969.1"/>
    </source>
</evidence>
<organism evidence="2 3">
    <name type="scientific">Physocladia obscura</name>
    <dbReference type="NCBI Taxonomy" id="109957"/>
    <lineage>
        <taxon>Eukaryota</taxon>
        <taxon>Fungi</taxon>
        <taxon>Fungi incertae sedis</taxon>
        <taxon>Chytridiomycota</taxon>
        <taxon>Chytridiomycota incertae sedis</taxon>
        <taxon>Chytridiomycetes</taxon>
        <taxon>Chytridiales</taxon>
        <taxon>Chytriomycetaceae</taxon>
        <taxon>Physocladia</taxon>
    </lineage>
</organism>
<protein>
    <submittedName>
        <fullName evidence="2">Uncharacterized protein</fullName>
    </submittedName>
</protein>
<reference evidence="2" key="1">
    <citation type="submission" date="2020-05" db="EMBL/GenBank/DDBJ databases">
        <title>Phylogenomic resolution of chytrid fungi.</title>
        <authorList>
            <person name="Stajich J.E."/>
            <person name="Amses K."/>
            <person name="Simmons R."/>
            <person name="Seto K."/>
            <person name="Myers J."/>
            <person name="Bonds A."/>
            <person name="Quandt C.A."/>
            <person name="Barry K."/>
            <person name="Liu P."/>
            <person name="Grigoriev I."/>
            <person name="Longcore J.E."/>
            <person name="James T.Y."/>
        </authorList>
    </citation>
    <scope>NUCLEOTIDE SEQUENCE</scope>
    <source>
        <strain evidence="2">JEL0513</strain>
    </source>
</reference>
<evidence type="ECO:0000256" key="1">
    <source>
        <dbReference type="SAM" id="MobiDB-lite"/>
    </source>
</evidence>
<feature type="compositionally biased region" description="Polar residues" evidence="1">
    <location>
        <begin position="63"/>
        <end position="84"/>
    </location>
</feature>
<dbReference type="Proteomes" id="UP001211907">
    <property type="component" value="Unassembled WGS sequence"/>
</dbReference>
<feature type="compositionally biased region" description="Low complexity" evidence="1">
    <location>
        <begin position="95"/>
        <end position="105"/>
    </location>
</feature>
<sequence length="389" mass="44214">MRSVLTESVLPRTMREDSFKDLLVEQRKFLKTHKAGQIISLGDNSFQFSELKKKHTRQNLLAKTSMSKTNPNVLKKSQSLISEDQGNRSVRDKSTGTSRTSTSSRTIGMDSNFYRSIFQRNEIYRDDRIVLEEEDSDVVEVDRLSYSKALIKRTSLATSCEYHSEDSEDDLTNTYQEYDTFEYDEYDNCVLSGRVNDFIVFEECISPAAVVFTKHTNKFGIMTDADVYVEQRASVLSCNSDSDILESVNQCQDSVNSILLNAVMNEISEFMDEIDLDSNSSSTCNDGSSYGAIVSGKYLQYRNLSESWATSIPDSDDVFSQYTSGISNELVSEIEASESWSEKSMSNCNICNENYVDCSFEVVGNLVFLRDYLNGKEAKKRKRWGIFIK</sequence>
<dbReference type="AlphaFoldDB" id="A0AAD5T313"/>
<feature type="compositionally biased region" description="Basic and acidic residues" evidence="1">
    <location>
        <begin position="85"/>
        <end position="94"/>
    </location>
</feature>
<comment type="caution">
    <text evidence="2">The sequence shown here is derived from an EMBL/GenBank/DDBJ whole genome shotgun (WGS) entry which is preliminary data.</text>
</comment>
<feature type="region of interest" description="Disordered" evidence="1">
    <location>
        <begin position="63"/>
        <end position="105"/>
    </location>
</feature>
<keyword evidence="3" id="KW-1185">Reference proteome</keyword>